<reference evidence="5" key="2">
    <citation type="submission" date="2022-04" db="EMBL/GenBank/DDBJ databases">
        <title>Complete Genome Sequence of Flavobacterium sediminilitoris YSM-43, Isolated from a Tidal Sediment.</title>
        <authorList>
            <person name="Lee P.A."/>
        </authorList>
    </citation>
    <scope>NUCLEOTIDE SEQUENCE</scope>
    <source>
        <strain evidence="5">YSM-43</strain>
    </source>
</reference>
<dbReference type="GO" id="GO:0005524">
    <property type="term" value="F:ATP binding"/>
    <property type="evidence" value="ECO:0007669"/>
    <property type="project" value="UniProtKB-KW"/>
</dbReference>
<evidence type="ECO:0000256" key="3">
    <source>
        <dbReference type="ARBA" id="ARBA00022840"/>
    </source>
</evidence>
<dbReference type="Proteomes" id="UP000830454">
    <property type="component" value="Chromosome"/>
</dbReference>
<keyword evidence="2" id="KW-0547">Nucleotide-binding</keyword>
<name>A0ABY4HS39_9FLAO</name>
<evidence type="ECO:0000313" key="5">
    <source>
        <dbReference type="EMBL" id="UOX35026.1"/>
    </source>
</evidence>
<dbReference type="Pfam" id="PF00005">
    <property type="entry name" value="ABC_tran"/>
    <property type="match status" value="1"/>
</dbReference>
<sequence length="276" mass="31455">MNFEFKETLLYVENLSVAYDDTIIIKDINLIEKDVVRLDHDCTSQVIAIVGRSGRGKSTFFKALTGLVHPKSGKILIKDFNSTEAAAAKEIKEGDIGFVDQKYTLFRHKTVLQTLKFALRKTDLNESEKEEKIKEYLHKWGLDTCGDKYPNELSGGQRQRTAIIEQLFSSDQFIVMDEPFSGLDVGNIQEVKKSFDLLNTTSEYNTVIFSTHDIELAVELAQTIYVIGYPTINGEKQNYGSIVAKYDLREMGIAWQEYGEEHLKLTKEIINQMMLS</sequence>
<dbReference type="SUPFAM" id="SSF52540">
    <property type="entry name" value="P-loop containing nucleoside triphosphate hydrolases"/>
    <property type="match status" value="1"/>
</dbReference>
<protein>
    <submittedName>
        <fullName evidence="5">ATP-binding cassette domain-containing protein</fullName>
    </submittedName>
</protein>
<dbReference type="Gene3D" id="3.40.50.300">
    <property type="entry name" value="P-loop containing nucleotide triphosphate hydrolases"/>
    <property type="match status" value="1"/>
</dbReference>
<organism evidence="5 6">
    <name type="scientific">Flavobacterium sediminilitoris</name>
    <dbReference type="NCBI Taxonomy" id="2024526"/>
    <lineage>
        <taxon>Bacteria</taxon>
        <taxon>Pseudomonadati</taxon>
        <taxon>Bacteroidota</taxon>
        <taxon>Flavobacteriia</taxon>
        <taxon>Flavobacteriales</taxon>
        <taxon>Flavobacteriaceae</taxon>
        <taxon>Flavobacterium</taxon>
    </lineage>
</organism>
<dbReference type="InterPro" id="IPR027417">
    <property type="entry name" value="P-loop_NTPase"/>
</dbReference>
<reference evidence="5" key="1">
    <citation type="submission" date="2021-12" db="EMBL/GenBank/DDBJ databases">
        <authorList>
            <person name="Cha I.-T."/>
            <person name="Lee K.-E."/>
            <person name="Park S.-J."/>
        </authorList>
    </citation>
    <scope>NUCLEOTIDE SEQUENCE</scope>
    <source>
        <strain evidence="5">YSM-43</strain>
    </source>
</reference>
<dbReference type="EMBL" id="CP090145">
    <property type="protein sequence ID" value="UOX35026.1"/>
    <property type="molecule type" value="Genomic_DNA"/>
</dbReference>
<dbReference type="InterPro" id="IPR003439">
    <property type="entry name" value="ABC_transporter-like_ATP-bd"/>
</dbReference>
<keyword evidence="3 5" id="KW-0067">ATP-binding</keyword>
<keyword evidence="6" id="KW-1185">Reference proteome</keyword>
<dbReference type="InterPro" id="IPR003593">
    <property type="entry name" value="AAA+_ATPase"/>
</dbReference>
<dbReference type="PANTHER" id="PTHR42781">
    <property type="entry name" value="SPERMIDINE/PUTRESCINE IMPORT ATP-BINDING PROTEIN POTA"/>
    <property type="match status" value="1"/>
</dbReference>
<evidence type="ECO:0000259" key="4">
    <source>
        <dbReference type="PROSITE" id="PS50893"/>
    </source>
</evidence>
<feature type="domain" description="ABC transporter" evidence="4">
    <location>
        <begin position="10"/>
        <end position="254"/>
    </location>
</feature>
<dbReference type="InterPro" id="IPR050093">
    <property type="entry name" value="ABC_SmlMolc_Importer"/>
</dbReference>
<dbReference type="RefSeq" id="WP_045970045.1">
    <property type="nucleotide sequence ID" value="NZ_CP090145.1"/>
</dbReference>
<dbReference type="SMART" id="SM00382">
    <property type="entry name" value="AAA"/>
    <property type="match status" value="1"/>
</dbReference>
<proteinExistence type="predicted"/>
<keyword evidence="1" id="KW-0813">Transport</keyword>
<evidence type="ECO:0000256" key="1">
    <source>
        <dbReference type="ARBA" id="ARBA00022448"/>
    </source>
</evidence>
<dbReference type="PROSITE" id="PS50893">
    <property type="entry name" value="ABC_TRANSPORTER_2"/>
    <property type="match status" value="1"/>
</dbReference>
<accession>A0ABY4HS39</accession>
<dbReference type="PANTHER" id="PTHR42781:SF4">
    <property type="entry name" value="SPERMIDINE_PUTRESCINE IMPORT ATP-BINDING PROTEIN POTA"/>
    <property type="match status" value="1"/>
</dbReference>
<gene>
    <name evidence="5" type="ORF">LXD69_05810</name>
</gene>
<evidence type="ECO:0000256" key="2">
    <source>
        <dbReference type="ARBA" id="ARBA00022741"/>
    </source>
</evidence>
<evidence type="ECO:0000313" key="6">
    <source>
        <dbReference type="Proteomes" id="UP000830454"/>
    </source>
</evidence>